<dbReference type="EMBL" id="FMZO01000004">
    <property type="protein sequence ID" value="SDC81336.1"/>
    <property type="molecule type" value="Genomic_DNA"/>
</dbReference>
<accession>A0A1G6PPA3</accession>
<organism evidence="1 2">
    <name type="scientific">Niabella drilacis (strain DSM 25811 / CCM 8410 / CCUG 62505 / LMG 26954 / E90)</name>
    <dbReference type="NCBI Taxonomy" id="1285928"/>
    <lineage>
        <taxon>Bacteria</taxon>
        <taxon>Pseudomonadati</taxon>
        <taxon>Bacteroidota</taxon>
        <taxon>Chitinophagia</taxon>
        <taxon>Chitinophagales</taxon>
        <taxon>Chitinophagaceae</taxon>
        <taxon>Niabella</taxon>
    </lineage>
</organism>
<gene>
    <name evidence="1" type="ORF">SAMN04487894_10493</name>
</gene>
<protein>
    <submittedName>
        <fullName evidence="1">Uncharacterized protein</fullName>
    </submittedName>
</protein>
<evidence type="ECO:0000313" key="1">
    <source>
        <dbReference type="EMBL" id="SDC81336.1"/>
    </source>
</evidence>
<keyword evidence="2" id="KW-1185">Reference proteome</keyword>
<dbReference type="AlphaFoldDB" id="A0A1G6PPA3"/>
<name>A0A1G6PPA3_NIADE</name>
<dbReference type="Proteomes" id="UP000198757">
    <property type="component" value="Unassembled WGS sequence"/>
</dbReference>
<dbReference type="STRING" id="1285928.SAMN04487894_10493"/>
<sequence length="101" mass="11691">MDNIKEFEAGLLKKLEAKDMDKIVIRNISREIVNLKKSGLLIDQVYVKGVPRLDRYIINGIVDPEFWSKFNNVGGIFSRFEVFPYGVIAHQGFKFNAEIER</sequence>
<proteinExistence type="predicted"/>
<evidence type="ECO:0000313" key="2">
    <source>
        <dbReference type="Proteomes" id="UP000198757"/>
    </source>
</evidence>
<dbReference type="RefSeq" id="WP_143019707.1">
    <property type="nucleotide sequence ID" value="NZ_FMZO01000004.1"/>
</dbReference>
<reference evidence="2" key="1">
    <citation type="submission" date="2016-10" db="EMBL/GenBank/DDBJ databases">
        <authorList>
            <person name="Varghese N."/>
            <person name="Submissions S."/>
        </authorList>
    </citation>
    <scope>NUCLEOTIDE SEQUENCE [LARGE SCALE GENOMIC DNA]</scope>
    <source>
        <strain evidence="2">DSM 25811 / CCM 8410 / LMG 26954 / E90</strain>
    </source>
</reference>
<dbReference type="OrthoDB" id="9890781at2"/>